<gene>
    <name evidence="2" type="ORF">ACFHYO_16020</name>
</gene>
<dbReference type="EMBL" id="JBHMQU010000115">
    <property type="protein sequence ID" value="MFC0813598.1"/>
    <property type="molecule type" value="Genomic_DNA"/>
</dbReference>
<keyword evidence="3" id="KW-1185">Reference proteome</keyword>
<keyword evidence="1" id="KW-0812">Transmembrane</keyword>
<keyword evidence="1" id="KW-0472">Membrane</keyword>
<evidence type="ECO:0008006" key="4">
    <source>
        <dbReference type="Google" id="ProtNLM"/>
    </source>
</evidence>
<evidence type="ECO:0000313" key="3">
    <source>
        <dbReference type="Proteomes" id="UP001589920"/>
    </source>
</evidence>
<dbReference type="Proteomes" id="UP001589920">
    <property type="component" value="Unassembled WGS sequence"/>
</dbReference>
<comment type="caution">
    <text evidence="2">The sequence shown here is derived from an EMBL/GenBank/DDBJ whole genome shotgun (WGS) entry which is preliminary data.</text>
</comment>
<protein>
    <recommendedName>
        <fullName evidence="4">Tetratricopeptide repeat protein</fullName>
    </recommendedName>
</protein>
<dbReference type="RefSeq" id="WP_394321732.1">
    <property type="nucleotide sequence ID" value="NZ_JBHMQU010000115.1"/>
</dbReference>
<sequence>MKALIAEATERLIGVNMLMINFIAKNKTYIFYAAFLIFFILWSLTIVAGFGAKLCANSGDLERRISSCTYSIWASGMIEPRSGKRALVYLQRGLLHAETGNPELAISDFSLAVKYATGGNDILSLEKDGVEYERMARLYAVINSRNAEINRLWDAAIAQQ</sequence>
<proteinExistence type="predicted"/>
<name>A0ABV6TC90_9RHOB</name>
<evidence type="ECO:0000313" key="2">
    <source>
        <dbReference type="EMBL" id="MFC0813598.1"/>
    </source>
</evidence>
<accession>A0ABV6TC90</accession>
<feature type="transmembrane region" description="Helical" evidence="1">
    <location>
        <begin position="29"/>
        <end position="52"/>
    </location>
</feature>
<organism evidence="2 3">
    <name type="scientific">Paracoccus panacisoli</name>
    <dbReference type="NCBI Taxonomy" id="1510163"/>
    <lineage>
        <taxon>Bacteria</taxon>
        <taxon>Pseudomonadati</taxon>
        <taxon>Pseudomonadota</taxon>
        <taxon>Alphaproteobacteria</taxon>
        <taxon>Rhodobacterales</taxon>
        <taxon>Paracoccaceae</taxon>
        <taxon>Paracoccus</taxon>
    </lineage>
</organism>
<keyword evidence="1" id="KW-1133">Transmembrane helix</keyword>
<evidence type="ECO:0000256" key="1">
    <source>
        <dbReference type="SAM" id="Phobius"/>
    </source>
</evidence>
<reference evidence="2 3" key="1">
    <citation type="submission" date="2024-09" db="EMBL/GenBank/DDBJ databases">
        <authorList>
            <person name="Sun Q."/>
            <person name="Mori K."/>
        </authorList>
    </citation>
    <scope>NUCLEOTIDE SEQUENCE [LARGE SCALE GENOMIC DNA]</scope>
    <source>
        <strain evidence="2 3">KCTC 42086</strain>
    </source>
</reference>